<reference evidence="10 11" key="1">
    <citation type="submission" date="2013-12" db="EMBL/GenBank/DDBJ databases">
        <title>NBRP : Genome information of microbial organism related human and environment.</title>
        <authorList>
            <person name="Hattori M."/>
            <person name="Oshima K."/>
            <person name="Inaba H."/>
            <person name="Suda W."/>
            <person name="Sakamoto M."/>
            <person name="Iino T."/>
            <person name="Kitahara M."/>
            <person name="Oshida Y."/>
            <person name="Iida T."/>
            <person name="Kudo T."/>
            <person name="Itoh T."/>
            <person name="Ahmed I."/>
            <person name="Ohkuma M."/>
        </authorList>
    </citation>
    <scope>NUCLEOTIDE SEQUENCE [LARGE SCALE GENOMIC DNA]</scope>
    <source>
        <strain evidence="10 11">JCM 21738</strain>
    </source>
</reference>
<comment type="caution">
    <text evidence="10">The sequence shown here is derived from an EMBL/GenBank/DDBJ whole genome shotgun (WGS) entry which is preliminary data.</text>
</comment>
<evidence type="ECO:0000259" key="9">
    <source>
        <dbReference type="Pfam" id="PF13614"/>
    </source>
</evidence>
<dbReference type="RefSeq" id="WP_023625827.1">
    <property type="nucleotide sequence ID" value="NZ_BAUW01000006.1"/>
</dbReference>
<evidence type="ECO:0000256" key="4">
    <source>
        <dbReference type="ARBA" id="ARBA00022741"/>
    </source>
</evidence>
<evidence type="ECO:0000256" key="1">
    <source>
        <dbReference type="ARBA" id="ARBA00007316"/>
    </source>
</evidence>
<protein>
    <recommendedName>
        <fullName evidence="2">non-specific protein-tyrosine kinase</fullName>
        <ecNumber evidence="2">2.7.10.2</ecNumber>
    </recommendedName>
</protein>
<dbReference type="GO" id="GO:0004715">
    <property type="term" value="F:non-membrane spanning protein tyrosine kinase activity"/>
    <property type="evidence" value="ECO:0007669"/>
    <property type="project" value="UniProtKB-EC"/>
</dbReference>
<dbReference type="GO" id="GO:0005886">
    <property type="term" value="C:plasma membrane"/>
    <property type="evidence" value="ECO:0007669"/>
    <property type="project" value="TreeGrafter"/>
</dbReference>
<evidence type="ECO:0000313" key="11">
    <source>
        <dbReference type="Proteomes" id="UP000018949"/>
    </source>
</evidence>
<dbReference type="PANTHER" id="PTHR32309">
    <property type="entry name" value="TYROSINE-PROTEIN KINASE"/>
    <property type="match status" value="1"/>
</dbReference>
<keyword evidence="5 10" id="KW-0418">Kinase</keyword>
<keyword evidence="4" id="KW-0547">Nucleotide-binding</keyword>
<dbReference type="GO" id="GO:0042802">
    <property type="term" value="F:identical protein binding"/>
    <property type="evidence" value="ECO:0007669"/>
    <property type="project" value="UniProtKB-ARBA"/>
</dbReference>
<dbReference type="CDD" id="cd05387">
    <property type="entry name" value="BY-kinase"/>
    <property type="match status" value="1"/>
</dbReference>
<dbReference type="eggNOG" id="COG0489">
    <property type="taxonomic scope" value="Bacteria"/>
</dbReference>
<organism evidence="10 11">
    <name type="scientific">Mesobacillus boroniphilus JCM 21738</name>
    <dbReference type="NCBI Taxonomy" id="1294265"/>
    <lineage>
        <taxon>Bacteria</taxon>
        <taxon>Bacillati</taxon>
        <taxon>Bacillota</taxon>
        <taxon>Bacilli</taxon>
        <taxon>Bacillales</taxon>
        <taxon>Bacillaceae</taxon>
        <taxon>Mesobacillus</taxon>
    </lineage>
</organism>
<keyword evidence="7" id="KW-0829">Tyrosine-protein kinase</keyword>
<dbReference type="Pfam" id="PF13614">
    <property type="entry name" value="AAA_31"/>
    <property type="match status" value="1"/>
</dbReference>
<dbReference type="InterPro" id="IPR025669">
    <property type="entry name" value="AAA_dom"/>
</dbReference>
<comment type="similarity">
    <text evidence="1">Belongs to the CpsD/CapB family.</text>
</comment>
<dbReference type="NCBIfam" id="TIGR01007">
    <property type="entry name" value="eps_fam"/>
    <property type="match status" value="1"/>
</dbReference>
<dbReference type="Proteomes" id="UP000018949">
    <property type="component" value="Unassembled WGS sequence"/>
</dbReference>
<evidence type="ECO:0000256" key="8">
    <source>
        <dbReference type="ARBA" id="ARBA00051245"/>
    </source>
</evidence>
<gene>
    <name evidence="10" type="ORF">JCM21738_852</name>
</gene>
<evidence type="ECO:0000256" key="6">
    <source>
        <dbReference type="ARBA" id="ARBA00022840"/>
    </source>
</evidence>
<keyword evidence="11" id="KW-1185">Reference proteome</keyword>
<evidence type="ECO:0000256" key="7">
    <source>
        <dbReference type="ARBA" id="ARBA00023137"/>
    </source>
</evidence>
<dbReference type="Gene3D" id="3.40.50.300">
    <property type="entry name" value="P-loop containing nucleotide triphosphate hydrolases"/>
    <property type="match status" value="1"/>
</dbReference>
<dbReference type="PANTHER" id="PTHR32309:SF13">
    <property type="entry name" value="FERRIC ENTEROBACTIN TRANSPORT PROTEIN FEPE"/>
    <property type="match status" value="1"/>
</dbReference>
<evidence type="ECO:0000256" key="2">
    <source>
        <dbReference type="ARBA" id="ARBA00011903"/>
    </source>
</evidence>
<evidence type="ECO:0000256" key="3">
    <source>
        <dbReference type="ARBA" id="ARBA00022679"/>
    </source>
</evidence>
<feature type="domain" description="AAA" evidence="9">
    <location>
        <begin position="59"/>
        <end position="195"/>
    </location>
</feature>
<accession>W4RIN3</accession>
<dbReference type="InterPro" id="IPR027417">
    <property type="entry name" value="P-loop_NTPase"/>
</dbReference>
<dbReference type="SUPFAM" id="SSF52540">
    <property type="entry name" value="P-loop containing nucleoside triphosphate hydrolases"/>
    <property type="match status" value="1"/>
</dbReference>
<evidence type="ECO:0000256" key="5">
    <source>
        <dbReference type="ARBA" id="ARBA00022777"/>
    </source>
</evidence>
<dbReference type="InterPro" id="IPR050445">
    <property type="entry name" value="Bact_polysacc_biosynth/exp"/>
</dbReference>
<name>W4RIN3_9BACI</name>
<keyword evidence="3" id="KW-0808">Transferase</keyword>
<keyword evidence="6" id="KW-0067">ATP-binding</keyword>
<dbReference type="EMBL" id="BAUW01000006">
    <property type="protein sequence ID" value="GAE44166.1"/>
    <property type="molecule type" value="Genomic_DNA"/>
</dbReference>
<comment type="catalytic activity">
    <reaction evidence="8">
        <text>L-tyrosyl-[protein] + ATP = O-phospho-L-tyrosyl-[protein] + ADP + H(+)</text>
        <dbReference type="Rhea" id="RHEA:10596"/>
        <dbReference type="Rhea" id="RHEA-COMP:10136"/>
        <dbReference type="Rhea" id="RHEA-COMP:20101"/>
        <dbReference type="ChEBI" id="CHEBI:15378"/>
        <dbReference type="ChEBI" id="CHEBI:30616"/>
        <dbReference type="ChEBI" id="CHEBI:46858"/>
        <dbReference type="ChEBI" id="CHEBI:61978"/>
        <dbReference type="ChEBI" id="CHEBI:456216"/>
        <dbReference type="EC" id="2.7.10.2"/>
    </reaction>
</comment>
<dbReference type="EC" id="2.7.10.2" evidence="2"/>
<proteinExistence type="inferred from homology"/>
<dbReference type="InterPro" id="IPR005702">
    <property type="entry name" value="Wzc-like_C"/>
</dbReference>
<dbReference type="GO" id="GO:0005524">
    <property type="term" value="F:ATP binding"/>
    <property type="evidence" value="ECO:0007669"/>
    <property type="project" value="UniProtKB-KW"/>
</dbReference>
<dbReference type="FunFam" id="3.40.50.300:FF:000527">
    <property type="entry name" value="Tyrosine-protein kinase etk"/>
    <property type="match status" value="1"/>
</dbReference>
<dbReference type="AlphaFoldDB" id="W4RIN3"/>
<sequence>MFQSKRRAAAARQKRNLIVYSNPDSIIAEQFRTLRTNVQFLNGGKKSTLLLTSPSSSEGKSTAAANLAVSMAQQKESVLLVDANLRDPHIHFIFKIPNDKGLADVLTGQAELKDAAYQTEIGNLAILTSGQLDSNPAELLGSEAMEKLFQKALENYDVILIDSPPVLEVTDTKLLANKSDGVILVIGEGKTAIEKATEAKKALEFAKAKIYGVILNEMK</sequence>
<evidence type="ECO:0000313" key="10">
    <source>
        <dbReference type="EMBL" id="GAE44166.1"/>
    </source>
</evidence>